<dbReference type="STRING" id="1507870.A0A1V8T1T7"/>
<evidence type="ECO:0000313" key="3">
    <source>
        <dbReference type="Proteomes" id="UP000192596"/>
    </source>
</evidence>
<feature type="compositionally biased region" description="Low complexity" evidence="1">
    <location>
        <begin position="285"/>
        <end position="304"/>
    </location>
</feature>
<reference evidence="3" key="1">
    <citation type="submission" date="2017-03" db="EMBL/GenBank/DDBJ databases">
        <title>Genomes of endolithic fungi from Antarctica.</title>
        <authorList>
            <person name="Coleine C."/>
            <person name="Masonjones S."/>
            <person name="Stajich J.E."/>
        </authorList>
    </citation>
    <scope>NUCLEOTIDE SEQUENCE [LARGE SCALE GENOMIC DNA]</scope>
    <source>
        <strain evidence="3">CCFEE 5527</strain>
    </source>
</reference>
<gene>
    <name evidence="2" type="ORF">B0A48_08198</name>
</gene>
<evidence type="ECO:0000256" key="1">
    <source>
        <dbReference type="SAM" id="MobiDB-lite"/>
    </source>
</evidence>
<name>A0A1V8T1T7_9PEZI</name>
<comment type="caution">
    <text evidence="2">The sequence shown here is derived from an EMBL/GenBank/DDBJ whole genome shotgun (WGS) entry which is preliminary data.</text>
</comment>
<feature type="region of interest" description="Disordered" evidence="1">
    <location>
        <begin position="137"/>
        <end position="207"/>
    </location>
</feature>
<proteinExistence type="predicted"/>
<feature type="region of interest" description="Disordered" evidence="1">
    <location>
        <begin position="347"/>
        <end position="394"/>
    </location>
</feature>
<feature type="region of interest" description="Disordered" evidence="1">
    <location>
        <begin position="237"/>
        <end position="326"/>
    </location>
</feature>
<feature type="compositionally biased region" description="Polar residues" evidence="1">
    <location>
        <begin position="197"/>
        <end position="207"/>
    </location>
</feature>
<organism evidence="2 3">
    <name type="scientific">Cryoendolithus antarcticus</name>
    <dbReference type="NCBI Taxonomy" id="1507870"/>
    <lineage>
        <taxon>Eukaryota</taxon>
        <taxon>Fungi</taxon>
        <taxon>Dikarya</taxon>
        <taxon>Ascomycota</taxon>
        <taxon>Pezizomycotina</taxon>
        <taxon>Dothideomycetes</taxon>
        <taxon>Dothideomycetidae</taxon>
        <taxon>Cladosporiales</taxon>
        <taxon>Cladosporiaceae</taxon>
        <taxon>Cryoendolithus</taxon>
    </lineage>
</organism>
<keyword evidence="3" id="KW-1185">Reference proteome</keyword>
<dbReference type="InParanoid" id="A0A1V8T1T7"/>
<protein>
    <submittedName>
        <fullName evidence="2">Uncharacterized protein</fullName>
    </submittedName>
</protein>
<dbReference type="Proteomes" id="UP000192596">
    <property type="component" value="Unassembled WGS sequence"/>
</dbReference>
<dbReference type="AlphaFoldDB" id="A0A1V8T1T7"/>
<evidence type="ECO:0000313" key="2">
    <source>
        <dbReference type="EMBL" id="OQO05178.1"/>
    </source>
</evidence>
<feature type="compositionally biased region" description="Low complexity" evidence="1">
    <location>
        <begin position="370"/>
        <end position="388"/>
    </location>
</feature>
<dbReference type="OrthoDB" id="5397087at2759"/>
<feature type="compositionally biased region" description="Polar residues" evidence="1">
    <location>
        <begin position="239"/>
        <end position="276"/>
    </location>
</feature>
<feature type="region of interest" description="Disordered" evidence="1">
    <location>
        <begin position="1"/>
        <end position="31"/>
    </location>
</feature>
<feature type="compositionally biased region" description="Polar residues" evidence="1">
    <location>
        <begin position="347"/>
        <end position="360"/>
    </location>
</feature>
<sequence length="475" mass="52275">MPAVRTMPSKPVKTERTHEENQERAYIAASRRSDRSLEARIESARRASEIHKRRTGRSLRVTEADVINEEMYEEEDDDLPMQYRRLTAHLQTQNADFDRRLAAYLTNHVAMRSALGQAVSDAWQNNQFNNISQFMNPNMMQMPTQGQTPQQQQHAFNNTPMMPPQTQQQQQQPQQTSRSPTNYRQAPYPVNHGQPMQPGQHSRSASIATPKDHDLHLKLPRSSQSPVDNVKFQDRRTSLPLQQATPATPVSYTGPATSSHGGSPVMSRNGSLTNLATAHAFKQRSPQQAPAQQGSASSQQASQATFPSPFNGGGGGFGNGNFDPLSATLPMSTQQLLAGAPSDLNLSSMFMPPQQQQTQYGKPAQQPFYSYNPNGKSKGSSGGTSPSYVNMPQHHMHGMNQTLSMSMLDNNGAFTNSPANDSVMSPFTPAGYGFGGYQDSFTLDPFKETSSGQLTPGEGDWQGLLNDTWDEQTAV</sequence>
<feature type="region of interest" description="Disordered" evidence="1">
    <location>
        <begin position="449"/>
        <end position="475"/>
    </location>
</feature>
<dbReference type="EMBL" id="NAJO01000020">
    <property type="protein sequence ID" value="OQO05178.1"/>
    <property type="molecule type" value="Genomic_DNA"/>
</dbReference>
<feature type="compositionally biased region" description="Low complexity" evidence="1">
    <location>
        <begin position="164"/>
        <end position="176"/>
    </location>
</feature>
<accession>A0A1V8T1T7</accession>
<feature type="compositionally biased region" description="Basic and acidic residues" evidence="1">
    <location>
        <begin position="12"/>
        <end position="23"/>
    </location>
</feature>
<feature type="compositionally biased region" description="Low complexity" evidence="1">
    <location>
        <begin position="137"/>
        <end position="153"/>
    </location>
</feature>